<feature type="transmembrane region" description="Helical" evidence="1">
    <location>
        <begin position="193"/>
        <end position="212"/>
    </location>
</feature>
<feature type="transmembrane region" description="Helical" evidence="1">
    <location>
        <begin position="126"/>
        <end position="147"/>
    </location>
</feature>
<gene>
    <name evidence="2" type="ORF">Poly21_37170</name>
</gene>
<sequence length="238" mass="26514">MTWVRFPRANALFVFAISLLATKIFALILAEYRFYFPANFEATFLLGRENSFHGVYAVAFYTHLIVAPLTLLLALFLVSTGLRSMATRRRGHRLAGRVQAGLVIGFLVPSGLVMATQALAGPIAGVGFMCLSLATGLSVTATAVTAIRCQLKLHRRWAIRSAILLASPLLLRFLAGAAFMLQVDSPEFYRVNAWVSWLLPLAAYQVFCVFVSETPHRWRRFLNPFAESRSRDESLQVD</sequence>
<dbReference type="Pfam" id="PF10067">
    <property type="entry name" value="DUF2306"/>
    <property type="match status" value="1"/>
</dbReference>
<evidence type="ECO:0000313" key="3">
    <source>
        <dbReference type="Proteomes" id="UP000319908"/>
    </source>
</evidence>
<comment type="caution">
    <text evidence="2">The sequence shown here is derived from an EMBL/GenBank/DDBJ whole genome shotgun (WGS) entry which is preliminary data.</text>
</comment>
<dbReference type="InterPro" id="IPR018750">
    <property type="entry name" value="DUF2306_membrane"/>
</dbReference>
<feature type="transmembrane region" description="Helical" evidence="1">
    <location>
        <begin position="12"/>
        <end position="35"/>
    </location>
</feature>
<keyword evidence="1" id="KW-1133">Transmembrane helix</keyword>
<evidence type="ECO:0000313" key="2">
    <source>
        <dbReference type="EMBL" id="TWU16512.1"/>
    </source>
</evidence>
<keyword evidence="1" id="KW-0472">Membrane</keyword>
<name>A0A5C6BXG8_9BACT</name>
<reference evidence="2 3" key="1">
    <citation type="journal article" date="2020" name="Antonie Van Leeuwenhoek">
        <title>Rhodopirellula heiligendammensis sp. nov., Rhodopirellula pilleata sp. nov., and Rhodopirellula solitaria sp. nov. isolated from natural or artificial marine surfaces in Northern Germany and California, USA, and emended description of the genus Rhodopirellula.</title>
        <authorList>
            <person name="Kallscheuer N."/>
            <person name="Wiegand S."/>
            <person name="Jogler M."/>
            <person name="Boedeker C."/>
            <person name="Peeters S.H."/>
            <person name="Rast P."/>
            <person name="Heuer A."/>
            <person name="Jetten M.S.M."/>
            <person name="Rohde M."/>
            <person name="Jogler C."/>
        </authorList>
    </citation>
    <scope>NUCLEOTIDE SEQUENCE [LARGE SCALE GENOMIC DNA]</scope>
    <source>
        <strain evidence="2 3">Poly21</strain>
    </source>
</reference>
<evidence type="ECO:0000256" key="1">
    <source>
        <dbReference type="SAM" id="Phobius"/>
    </source>
</evidence>
<feature type="transmembrane region" description="Helical" evidence="1">
    <location>
        <begin position="159"/>
        <end position="181"/>
    </location>
</feature>
<feature type="transmembrane region" description="Helical" evidence="1">
    <location>
        <begin position="55"/>
        <end position="79"/>
    </location>
</feature>
<dbReference type="AlphaFoldDB" id="A0A5C6BXG8"/>
<dbReference type="Proteomes" id="UP000319908">
    <property type="component" value="Unassembled WGS sequence"/>
</dbReference>
<proteinExistence type="predicted"/>
<evidence type="ECO:0008006" key="4">
    <source>
        <dbReference type="Google" id="ProtNLM"/>
    </source>
</evidence>
<protein>
    <recommendedName>
        <fullName evidence="4">DUF2306 domain-containing protein</fullName>
    </recommendedName>
</protein>
<feature type="transmembrane region" description="Helical" evidence="1">
    <location>
        <begin position="100"/>
        <end position="120"/>
    </location>
</feature>
<accession>A0A5C6BXG8</accession>
<dbReference type="EMBL" id="SJPU01000002">
    <property type="protein sequence ID" value="TWU16512.1"/>
    <property type="molecule type" value="Genomic_DNA"/>
</dbReference>
<keyword evidence="1" id="KW-0812">Transmembrane</keyword>
<keyword evidence="3" id="KW-1185">Reference proteome</keyword>
<organism evidence="2 3">
    <name type="scientific">Allorhodopirellula heiligendammensis</name>
    <dbReference type="NCBI Taxonomy" id="2714739"/>
    <lineage>
        <taxon>Bacteria</taxon>
        <taxon>Pseudomonadati</taxon>
        <taxon>Planctomycetota</taxon>
        <taxon>Planctomycetia</taxon>
        <taxon>Pirellulales</taxon>
        <taxon>Pirellulaceae</taxon>
        <taxon>Allorhodopirellula</taxon>
    </lineage>
</organism>